<evidence type="ECO:0000313" key="3">
    <source>
        <dbReference type="Proteomes" id="UP000575898"/>
    </source>
</evidence>
<dbReference type="RefSeq" id="WP_246491090.1">
    <property type="nucleotide sequence ID" value="NZ_JACHHY010000066.1"/>
</dbReference>
<dbReference type="Proteomes" id="UP000575898">
    <property type="component" value="Unassembled WGS sequence"/>
</dbReference>
<organism evidence="2 3">
    <name type="scientific">Chitinivorax tropicus</name>
    <dbReference type="NCBI Taxonomy" id="714531"/>
    <lineage>
        <taxon>Bacteria</taxon>
        <taxon>Pseudomonadati</taxon>
        <taxon>Pseudomonadota</taxon>
        <taxon>Betaproteobacteria</taxon>
        <taxon>Chitinivorax</taxon>
    </lineage>
</organism>
<name>A0A840MPS5_9PROT</name>
<reference evidence="2 3" key="1">
    <citation type="submission" date="2020-08" db="EMBL/GenBank/DDBJ databases">
        <title>Genomic Encyclopedia of Type Strains, Phase IV (KMG-IV): sequencing the most valuable type-strain genomes for metagenomic binning, comparative biology and taxonomic classification.</title>
        <authorList>
            <person name="Goeker M."/>
        </authorList>
    </citation>
    <scope>NUCLEOTIDE SEQUENCE [LARGE SCALE GENOMIC DNA]</scope>
    <source>
        <strain evidence="2 3">DSM 27165</strain>
    </source>
</reference>
<protein>
    <submittedName>
        <fullName evidence="2">Uncharacterized protein</fullName>
    </submittedName>
</protein>
<dbReference type="EMBL" id="JACHHY010000066">
    <property type="protein sequence ID" value="MBB5020638.1"/>
    <property type="molecule type" value="Genomic_DNA"/>
</dbReference>
<dbReference type="AlphaFoldDB" id="A0A840MPS5"/>
<accession>A0A840MPS5</accession>
<proteinExistence type="predicted"/>
<feature type="region of interest" description="Disordered" evidence="1">
    <location>
        <begin position="36"/>
        <end position="58"/>
    </location>
</feature>
<comment type="caution">
    <text evidence="2">The sequence shown here is derived from an EMBL/GenBank/DDBJ whole genome shotgun (WGS) entry which is preliminary data.</text>
</comment>
<evidence type="ECO:0000313" key="2">
    <source>
        <dbReference type="EMBL" id="MBB5020638.1"/>
    </source>
</evidence>
<sequence>MEKALDAQATRGLILQGAGMIAPVLAGKLGGLKGKPLASGPAPVSEPQPTAGRPLPSHTVAESSLYTRNAGSEPVVVKSPAPYETVPVTVKQPVAGLGLTAAERDAILAAGKGPRVDVLNTERVLGGKGPISGRAFEPENAGGVIRDLNTDRVRVTERGIEVVRKHVSRFGQDDVNDFMINRLERISRGDIPADQVDLNFYTHELREYVRYRRLGWETGVPKSQDEAYRLWNNAHTATLEEYRLNEKMTPHPLYHPDAP</sequence>
<keyword evidence="3" id="KW-1185">Reference proteome</keyword>
<gene>
    <name evidence="2" type="ORF">HNQ59_003963</name>
</gene>
<evidence type="ECO:0000256" key="1">
    <source>
        <dbReference type="SAM" id="MobiDB-lite"/>
    </source>
</evidence>